<dbReference type="InterPro" id="IPR008507">
    <property type="entry name" value="DUF789"/>
</dbReference>
<dbReference type="OrthoDB" id="1920576at2759"/>
<dbReference type="AlphaFoldDB" id="A0A3L6PQI2"/>
<feature type="region of interest" description="Disordered" evidence="1">
    <location>
        <begin position="149"/>
        <end position="175"/>
    </location>
</feature>
<feature type="region of interest" description="Disordered" evidence="1">
    <location>
        <begin position="20"/>
        <end position="43"/>
    </location>
</feature>
<evidence type="ECO:0000313" key="2">
    <source>
        <dbReference type="EMBL" id="RLM62101.1"/>
    </source>
</evidence>
<feature type="compositionally biased region" description="Basic and acidic residues" evidence="1">
    <location>
        <begin position="111"/>
        <end position="120"/>
    </location>
</feature>
<accession>A0A3L6PQI2</accession>
<feature type="region of interest" description="Disordered" evidence="1">
    <location>
        <begin position="75"/>
        <end position="126"/>
    </location>
</feature>
<sequence>MVGGEWDACFVFSGGQNHGRQITGEDSCEMPPEHGMPNGTADAVVNRRPRRLFGRASERKNPLNLQFERQVARLESRQQQQSFTKPSGNARFTSRRKSKKKSKKHRQRCRKPMDGPEAKCTESNSAAPAVDVGDCEDLALSPKHVGDIHFEETSSPSSSVKEASEEAPESDNDNEYPCCSGGSASCASYCDEIELSRSATSFPGSCGECNSSNFRYLDNAQETCFSGSSVSGNHDTKTLLIIRNERGPDPCEATEFCSNRSGFDENWLEKSDYDSGIYSQNGIGACNGIQAVHLCSDNDFCLVVSRKRARKEKKMSLWRSYRERASTITNVRNEKYAGHAPMPIAKEVNTNNWSYRQNHVGMVHPQHGIALKHSTKNFMQRLSSVCMETQNGVQADGSKVGASLDHFTGLREKTCGKSTSCFDKEQQLYLSRKLSNALHSRESIYCEMRSVSSSEPTTLKSLRGLCTSESGESTDITVGALSLQKRRLLDSVRTDDASETISGESSLGSKSTTTELTVECGTVPAVEGNRGCEEFCNSRTHLDEMLRVVNHAYKVQVAADVHLAAGYPITDLETFIYSATPVIGHAPCMRSSDFCSWDQVVSSSVCQHDISNVSLRSIWEWYEEPGCYGLGVKALNDLSSKTSCGSSSEFFAYFVPYISAIQLFGLSKNNTDHSFSVQGRELLKSSNTASSLSSHPVHAKVHKSFEESNACLSESSSVVEGHGELMFEYFETEQPSFRPPLFEKIKELVSGATISDNRILGDPEKLQNTKLCELHPASWFCVAWYPVYRVPRGTFRAAFLTYHSLGKLVPRKCSLDMTGGYTCVASPVVGLQSYNDKGEQWFHLRCTDLKLSPRDEASRAEIQKERLRTLKMGALAMARAVVPKGSGESVNHHPDYEFFLSRCG</sequence>
<organism evidence="2 3">
    <name type="scientific">Panicum miliaceum</name>
    <name type="common">Proso millet</name>
    <name type="synonym">Broomcorn millet</name>
    <dbReference type="NCBI Taxonomy" id="4540"/>
    <lineage>
        <taxon>Eukaryota</taxon>
        <taxon>Viridiplantae</taxon>
        <taxon>Streptophyta</taxon>
        <taxon>Embryophyta</taxon>
        <taxon>Tracheophyta</taxon>
        <taxon>Spermatophyta</taxon>
        <taxon>Magnoliopsida</taxon>
        <taxon>Liliopsida</taxon>
        <taxon>Poales</taxon>
        <taxon>Poaceae</taxon>
        <taxon>PACMAD clade</taxon>
        <taxon>Panicoideae</taxon>
        <taxon>Panicodae</taxon>
        <taxon>Paniceae</taxon>
        <taxon>Panicinae</taxon>
        <taxon>Panicum</taxon>
        <taxon>Panicum sect. Panicum</taxon>
    </lineage>
</organism>
<protein>
    <submittedName>
        <fullName evidence="2">Uncharacterized protein</fullName>
    </submittedName>
</protein>
<gene>
    <name evidence="2" type="ORF">C2845_PM14G00050</name>
</gene>
<evidence type="ECO:0000256" key="1">
    <source>
        <dbReference type="SAM" id="MobiDB-lite"/>
    </source>
</evidence>
<comment type="caution">
    <text evidence="2">The sequence shown here is derived from an EMBL/GenBank/DDBJ whole genome shotgun (WGS) entry which is preliminary data.</text>
</comment>
<dbReference type="Pfam" id="PF05623">
    <property type="entry name" value="DUF789"/>
    <property type="match status" value="1"/>
</dbReference>
<feature type="compositionally biased region" description="Polar residues" evidence="1">
    <location>
        <begin position="77"/>
        <end position="92"/>
    </location>
</feature>
<dbReference type="PANTHER" id="PTHR32010:SF19">
    <property type="entry name" value="OS04G0675000 PROTEIN"/>
    <property type="match status" value="1"/>
</dbReference>
<feature type="compositionally biased region" description="Acidic residues" evidence="1">
    <location>
        <begin position="165"/>
        <end position="174"/>
    </location>
</feature>
<keyword evidence="3" id="KW-1185">Reference proteome</keyword>
<evidence type="ECO:0000313" key="3">
    <source>
        <dbReference type="Proteomes" id="UP000275267"/>
    </source>
</evidence>
<name>A0A3L6PQI2_PANMI</name>
<dbReference type="EMBL" id="PQIB02000016">
    <property type="protein sequence ID" value="RLM62101.1"/>
    <property type="molecule type" value="Genomic_DNA"/>
</dbReference>
<proteinExistence type="predicted"/>
<dbReference type="PANTHER" id="PTHR32010">
    <property type="entry name" value="PHOTOSYSTEM II STABILITY/ASSEMBLY FACTOR HCF136, CHLOROPLASTIC"/>
    <property type="match status" value="1"/>
</dbReference>
<dbReference type="Proteomes" id="UP000275267">
    <property type="component" value="Unassembled WGS sequence"/>
</dbReference>
<reference evidence="3" key="1">
    <citation type="journal article" date="2019" name="Nat. Commun.">
        <title>The genome of broomcorn millet.</title>
        <authorList>
            <person name="Zou C."/>
            <person name="Miki D."/>
            <person name="Li D."/>
            <person name="Tang Q."/>
            <person name="Xiao L."/>
            <person name="Rajput S."/>
            <person name="Deng P."/>
            <person name="Jia W."/>
            <person name="Huang R."/>
            <person name="Zhang M."/>
            <person name="Sun Y."/>
            <person name="Hu J."/>
            <person name="Fu X."/>
            <person name="Schnable P.S."/>
            <person name="Li F."/>
            <person name="Zhang H."/>
            <person name="Feng B."/>
            <person name="Zhu X."/>
            <person name="Liu R."/>
            <person name="Schnable J.C."/>
            <person name="Zhu J.-K."/>
            <person name="Zhang H."/>
        </authorList>
    </citation>
    <scope>NUCLEOTIDE SEQUENCE [LARGE SCALE GENOMIC DNA]</scope>
</reference>
<dbReference type="STRING" id="4540.A0A3L6PQI2"/>
<feature type="compositionally biased region" description="Basic residues" evidence="1">
    <location>
        <begin position="93"/>
        <end position="110"/>
    </location>
</feature>